<keyword evidence="2" id="KW-1185">Reference proteome</keyword>
<sequence>MCKHVLHHSHEFNYVEDKLYQQYKELKIVPPTPDRVERLIRSAIYSYEEQFFTTIYQRLSNQTCEGIDRLINHLEKVDDSPETEEALTFHELKSDPGRIGVVSASLVLPLI</sequence>
<comment type="caution">
    <text evidence="1">The sequence shown here is derived from an EMBL/GenBank/DDBJ whole genome shotgun (WGS) entry which is preliminary data.</text>
</comment>
<reference evidence="1 2" key="1">
    <citation type="submission" date="2021-03" db="EMBL/GenBank/DDBJ databases">
        <title>Antimicrobial resistance genes in bacteria isolated from Japanese honey, and their potential for conferring macrolide and lincosamide resistance in the American foulbrood pathogen Paenibacillus larvae.</title>
        <authorList>
            <person name="Okamoto M."/>
            <person name="Kumagai M."/>
            <person name="Kanamori H."/>
            <person name="Takamatsu D."/>
        </authorList>
    </citation>
    <scope>NUCLEOTIDE SEQUENCE [LARGE SCALE GENOMIC DNA]</scope>
    <source>
        <strain evidence="1 2">J8TS2</strain>
    </source>
</reference>
<organism evidence="1 2">
    <name type="scientific">Lederbergia ruris</name>
    <dbReference type="NCBI Taxonomy" id="217495"/>
    <lineage>
        <taxon>Bacteria</taxon>
        <taxon>Bacillati</taxon>
        <taxon>Bacillota</taxon>
        <taxon>Bacilli</taxon>
        <taxon>Bacillales</taxon>
        <taxon>Bacillaceae</taxon>
        <taxon>Lederbergia</taxon>
    </lineage>
</organism>
<gene>
    <name evidence="1" type="ORF">J8TS2_39980</name>
</gene>
<accession>A0ABQ4KR84</accession>
<protein>
    <submittedName>
        <fullName evidence="1">Uncharacterized protein</fullName>
    </submittedName>
</protein>
<dbReference type="EMBL" id="BORB01000055">
    <property type="protein sequence ID" value="GIN59679.1"/>
    <property type="molecule type" value="Genomic_DNA"/>
</dbReference>
<evidence type="ECO:0000313" key="2">
    <source>
        <dbReference type="Proteomes" id="UP000679950"/>
    </source>
</evidence>
<name>A0ABQ4KR84_9BACI</name>
<proteinExistence type="predicted"/>
<dbReference type="Proteomes" id="UP000679950">
    <property type="component" value="Unassembled WGS sequence"/>
</dbReference>
<evidence type="ECO:0000313" key="1">
    <source>
        <dbReference type="EMBL" id="GIN59679.1"/>
    </source>
</evidence>